<protein>
    <submittedName>
        <fullName evidence="2">Uncharacterized protein</fullName>
    </submittedName>
</protein>
<sequence length="52" mass="6342">MKSSHSQFIKDNNSKKISKEELVDIRLYDENKSEERKDDSSRVVFKRKKKRR</sequence>
<organism evidence="2 3">
    <name type="scientific">Leptospira alstonii serovar Pingchang str. 80-412</name>
    <dbReference type="NCBI Taxonomy" id="1218564"/>
    <lineage>
        <taxon>Bacteria</taxon>
        <taxon>Pseudomonadati</taxon>
        <taxon>Spirochaetota</taxon>
        <taxon>Spirochaetia</taxon>
        <taxon>Leptospirales</taxon>
        <taxon>Leptospiraceae</taxon>
        <taxon>Leptospira</taxon>
    </lineage>
</organism>
<evidence type="ECO:0000313" key="3">
    <source>
        <dbReference type="Proteomes" id="UP000015445"/>
    </source>
</evidence>
<comment type="caution">
    <text evidence="2">The sequence shown here is derived from an EMBL/GenBank/DDBJ whole genome shotgun (WGS) entry which is preliminary data.</text>
</comment>
<proteinExistence type="predicted"/>
<dbReference type="AlphaFoldDB" id="T0FW36"/>
<feature type="region of interest" description="Disordered" evidence="1">
    <location>
        <begin position="32"/>
        <end position="52"/>
    </location>
</feature>
<reference evidence="2" key="1">
    <citation type="submission" date="2013-05" db="EMBL/GenBank/DDBJ databases">
        <authorList>
            <person name="Harkins D.M."/>
            <person name="Durkin A.S."/>
            <person name="Brinkac L.M."/>
            <person name="Haft D.H."/>
            <person name="Selengut J.D."/>
            <person name="Sanka R."/>
            <person name="DePew J."/>
            <person name="Purushe J."/>
            <person name="Galloway R.L."/>
            <person name="Vinetz J.M."/>
            <person name="Sutton G.G."/>
            <person name="Nierman W.C."/>
            <person name="Fouts D.E."/>
        </authorList>
    </citation>
    <scope>NUCLEOTIDE SEQUENCE [LARGE SCALE GENOMIC DNA]</scope>
    <source>
        <strain evidence="2">80-412</strain>
    </source>
</reference>
<accession>T0FW36</accession>
<dbReference type="Proteomes" id="UP000015445">
    <property type="component" value="Unassembled WGS sequence"/>
</dbReference>
<dbReference type="EMBL" id="AOHD02000060">
    <property type="protein sequence ID" value="EQA78871.1"/>
    <property type="molecule type" value="Genomic_DNA"/>
</dbReference>
<feature type="compositionally biased region" description="Basic and acidic residues" evidence="1">
    <location>
        <begin position="32"/>
        <end position="41"/>
    </location>
</feature>
<gene>
    <name evidence="2" type="ORF">LEP1GSC193_2842</name>
</gene>
<keyword evidence="3" id="KW-1185">Reference proteome</keyword>
<name>T0FW36_9LEPT</name>
<evidence type="ECO:0000256" key="1">
    <source>
        <dbReference type="SAM" id="MobiDB-lite"/>
    </source>
</evidence>
<evidence type="ECO:0000313" key="2">
    <source>
        <dbReference type="EMBL" id="EQA78871.1"/>
    </source>
</evidence>